<proteinExistence type="predicted"/>
<comment type="caution">
    <text evidence="1">The sequence shown here is derived from an EMBL/GenBank/DDBJ whole genome shotgun (WGS) entry which is preliminary data.</text>
</comment>
<dbReference type="PROSITE" id="PS51257">
    <property type="entry name" value="PROKAR_LIPOPROTEIN"/>
    <property type="match status" value="1"/>
</dbReference>
<evidence type="ECO:0000313" key="1">
    <source>
        <dbReference type="EMBL" id="RCX03980.1"/>
    </source>
</evidence>
<name>A0A369A3T1_9FLAO</name>
<dbReference type="Proteomes" id="UP000253517">
    <property type="component" value="Unassembled WGS sequence"/>
</dbReference>
<evidence type="ECO:0000313" key="2">
    <source>
        <dbReference type="Proteomes" id="UP000253517"/>
    </source>
</evidence>
<sequence>MKQLKTFLSISALLAISGCELLQSTGGLPGLNPLPPTEQEVTLGLKNALEVGIHNAVKLTSETGGFFNNPLIRIPFPPEAVRMERTLRDIGLGNQVDQFVRTMNTAAEEASKRATPIFVNAIRQMTFTDVMNIWRSDSTAATQFLQRTTSDALRAEFKPVIKSAIEQVELTALWNPLASAYNSIPFVTPVNPNLEDFITDRALQGLFSMIALEEASIRRDPAARVNDILRRVFGWLDNEKKS</sequence>
<dbReference type="InterPro" id="IPR025245">
    <property type="entry name" value="DUF4197"/>
</dbReference>
<dbReference type="EMBL" id="QPJS01000002">
    <property type="protein sequence ID" value="RCX03980.1"/>
    <property type="molecule type" value="Genomic_DNA"/>
</dbReference>
<dbReference type="AlphaFoldDB" id="A0A369A3T1"/>
<protein>
    <submittedName>
        <fullName evidence="1">Uncharacterized protein DUF4197</fullName>
    </submittedName>
</protein>
<reference evidence="1 2" key="1">
    <citation type="submission" date="2018-07" db="EMBL/GenBank/DDBJ databases">
        <title>Genomic Encyclopedia of Type Strains, Phase IV (KMG-IV): sequencing the most valuable type-strain genomes for metagenomic binning, comparative biology and taxonomic classification.</title>
        <authorList>
            <person name="Goeker M."/>
        </authorList>
    </citation>
    <scope>NUCLEOTIDE SEQUENCE [LARGE SCALE GENOMIC DNA]</scope>
    <source>
        <strain evidence="1 2">DSM 21410</strain>
    </source>
</reference>
<dbReference type="RefSeq" id="WP_114366239.1">
    <property type="nucleotide sequence ID" value="NZ_BHZF01000002.1"/>
</dbReference>
<accession>A0A369A3T1</accession>
<gene>
    <name evidence="1" type="ORF">DES35_102439</name>
</gene>
<dbReference type="Pfam" id="PF13852">
    <property type="entry name" value="DUF4197"/>
    <property type="match status" value="1"/>
</dbReference>
<organism evidence="1 2">
    <name type="scientific">Schleiferia thermophila</name>
    <dbReference type="NCBI Taxonomy" id="884107"/>
    <lineage>
        <taxon>Bacteria</taxon>
        <taxon>Pseudomonadati</taxon>
        <taxon>Bacteroidota</taxon>
        <taxon>Flavobacteriia</taxon>
        <taxon>Flavobacteriales</taxon>
        <taxon>Schleiferiaceae</taxon>
        <taxon>Schleiferia</taxon>
    </lineage>
</organism>
<keyword evidence="2" id="KW-1185">Reference proteome</keyword>